<dbReference type="eggNOG" id="ENOG50346TQ">
    <property type="taxonomic scope" value="Bacteria"/>
</dbReference>
<dbReference type="HOGENOM" id="CLU_516482_0_0_11"/>
<keyword evidence="2" id="KW-0472">Membrane</keyword>
<proteinExistence type="predicted"/>
<dbReference type="AlphaFoldDB" id="R4Z0K6"/>
<sequence length="527" mass="53443">MSGWWADGEGPSDGPQPAPESGSDARSDPEMPQSNPNSESTSGDDGWWGEIQSDGEGAVPEPTFRAPSPPTGPDGVAPPPEPPVIFSPVDPSDVDGAVPLGVDDGGSPPTEATPGPHPYPTLGPSTPGQAPTVATDTVQPSLGPPTETRPSPGPLAEALPTLGPPSDPPTGLPAAAAGVEEPQRPPLGRRMAVVARFAASLLFLVGTATLLGWSIKHSLTADPTAVRLAQEVAESAGPAAVAPRTSLPPQDNVVDLPDVRGSDRDEALAILTEAGLSGDAVKVKEVAWVPPAGQVVEQSPAPGTDNPESVELSISKKATAPKLVRAKEDAAVTTLETLGATAEISREYRAGTEPGIVLAQEPAEGAELTESVKVTISEAGVPVPLDKLETAGSSYGCGSGTVTVNSIDRDAALTCTVSPGDEAETNEYVLAGQHGQFRATLLVSSDSQLGQQARVTVRTEAGEIASQSVGVGSEVPIEGDITGAQRLYIAIAPTSADSSLSTDGVQVGLVDAEVLTSPDVAEQLNGD</sequence>
<feature type="compositionally biased region" description="Polar residues" evidence="1">
    <location>
        <begin position="123"/>
        <end position="140"/>
    </location>
</feature>
<comment type="caution">
    <text evidence="4">The sequence shown here is derived from an EMBL/GenBank/DDBJ whole genome shotgun (WGS) entry which is preliminary data.</text>
</comment>
<feature type="domain" description="PASTA" evidence="3">
    <location>
        <begin position="250"/>
        <end position="316"/>
    </location>
</feature>
<dbReference type="STRING" id="1229780.BN381_100049"/>
<dbReference type="SMART" id="SM00740">
    <property type="entry name" value="PASTA"/>
    <property type="match status" value="2"/>
</dbReference>
<keyword evidence="2" id="KW-0812">Transmembrane</keyword>
<evidence type="ECO:0000259" key="3">
    <source>
        <dbReference type="PROSITE" id="PS51178"/>
    </source>
</evidence>
<evidence type="ECO:0000256" key="1">
    <source>
        <dbReference type="SAM" id="MobiDB-lite"/>
    </source>
</evidence>
<evidence type="ECO:0000313" key="5">
    <source>
        <dbReference type="Proteomes" id="UP000018291"/>
    </source>
</evidence>
<dbReference type="Proteomes" id="UP000018291">
    <property type="component" value="Unassembled WGS sequence"/>
</dbReference>
<dbReference type="EMBL" id="CANL01000002">
    <property type="protein sequence ID" value="CCM62162.1"/>
    <property type="molecule type" value="Genomic_DNA"/>
</dbReference>
<evidence type="ECO:0000256" key="2">
    <source>
        <dbReference type="SAM" id="Phobius"/>
    </source>
</evidence>
<keyword evidence="5" id="KW-1185">Reference proteome</keyword>
<organism evidence="4 5">
    <name type="scientific">Candidatus Neomicrothrix parvicella RN1</name>
    <dbReference type="NCBI Taxonomy" id="1229780"/>
    <lineage>
        <taxon>Bacteria</taxon>
        <taxon>Bacillati</taxon>
        <taxon>Actinomycetota</taxon>
        <taxon>Acidimicrobiia</taxon>
        <taxon>Acidimicrobiales</taxon>
        <taxon>Microthrixaceae</taxon>
        <taxon>Candidatus Neomicrothrix</taxon>
    </lineage>
</organism>
<feature type="compositionally biased region" description="Pro residues" evidence="1">
    <location>
        <begin position="162"/>
        <end position="171"/>
    </location>
</feature>
<dbReference type="Gene3D" id="3.30.10.20">
    <property type="match status" value="2"/>
</dbReference>
<dbReference type="CDD" id="cd06577">
    <property type="entry name" value="PASTA_pknB"/>
    <property type="match status" value="2"/>
</dbReference>
<feature type="region of interest" description="Disordered" evidence="1">
    <location>
        <begin position="1"/>
        <end position="183"/>
    </location>
</feature>
<feature type="compositionally biased region" description="Pro residues" evidence="1">
    <location>
        <begin position="67"/>
        <end position="85"/>
    </location>
</feature>
<gene>
    <name evidence="4" type="ORF">BN381_100049</name>
</gene>
<reference evidence="4 5" key="1">
    <citation type="journal article" date="2013" name="ISME J.">
        <title>Metabolic model for the filamentous 'Candidatus Microthrix parvicella' based on genomic and metagenomic analyses.</title>
        <authorList>
            <person name="Jon McIlroy S."/>
            <person name="Kristiansen R."/>
            <person name="Albertsen M."/>
            <person name="Michael Karst S."/>
            <person name="Rossetti S."/>
            <person name="Lund Nielsen J."/>
            <person name="Tandoi V."/>
            <person name="James Seviour R."/>
            <person name="Nielsen P.H."/>
        </authorList>
    </citation>
    <scope>NUCLEOTIDE SEQUENCE [LARGE SCALE GENOMIC DNA]</scope>
    <source>
        <strain evidence="4 5">RN1</strain>
    </source>
</reference>
<feature type="transmembrane region" description="Helical" evidence="2">
    <location>
        <begin position="193"/>
        <end position="215"/>
    </location>
</feature>
<dbReference type="PROSITE" id="PS51178">
    <property type="entry name" value="PASTA"/>
    <property type="match status" value="1"/>
</dbReference>
<accession>R4Z0K6</accession>
<feature type="compositionally biased region" description="Polar residues" evidence="1">
    <location>
        <begin position="32"/>
        <end position="43"/>
    </location>
</feature>
<dbReference type="Pfam" id="PF03793">
    <property type="entry name" value="PASTA"/>
    <property type="match status" value="2"/>
</dbReference>
<keyword evidence="2" id="KW-1133">Transmembrane helix</keyword>
<dbReference type="InterPro" id="IPR005543">
    <property type="entry name" value="PASTA_dom"/>
</dbReference>
<name>R4Z0K6_9ACTN</name>
<evidence type="ECO:0000313" key="4">
    <source>
        <dbReference type="EMBL" id="CCM62162.1"/>
    </source>
</evidence>
<protein>
    <recommendedName>
        <fullName evidence="3">PASTA domain-containing protein</fullName>
    </recommendedName>
</protein>